<dbReference type="SUPFAM" id="SSF56112">
    <property type="entry name" value="Protein kinase-like (PK-like)"/>
    <property type="match status" value="1"/>
</dbReference>
<dbReference type="PROSITE" id="PS50011">
    <property type="entry name" value="PROTEIN_KINASE_DOM"/>
    <property type="match status" value="1"/>
</dbReference>
<dbReference type="PANTHER" id="PTHR43289:SF6">
    <property type="entry name" value="SERINE_THREONINE-PROTEIN KINASE NEKL-3"/>
    <property type="match status" value="1"/>
</dbReference>
<keyword evidence="7" id="KW-1133">Transmembrane helix</keyword>
<dbReference type="Gene3D" id="1.10.510.10">
    <property type="entry name" value="Transferase(Phosphotransferase) domain 1"/>
    <property type="match status" value="1"/>
</dbReference>
<feature type="domain" description="Protein kinase" evidence="8">
    <location>
        <begin position="11"/>
        <end position="279"/>
    </location>
</feature>
<dbReference type="PROSITE" id="PS00107">
    <property type="entry name" value="PROTEIN_KINASE_ATP"/>
    <property type="match status" value="1"/>
</dbReference>
<keyword evidence="7" id="KW-0812">Transmembrane</keyword>
<keyword evidence="2 5" id="KW-0547">Nucleotide-binding</keyword>
<dbReference type="RefSeq" id="WP_271915895.1">
    <property type="nucleotide sequence ID" value="NZ_JAQNDO010000001.1"/>
</dbReference>
<feature type="compositionally biased region" description="Pro residues" evidence="6">
    <location>
        <begin position="444"/>
        <end position="454"/>
    </location>
</feature>
<dbReference type="Proteomes" id="UP001221411">
    <property type="component" value="Unassembled WGS sequence"/>
</dbReference>
<accession>A0ABT5EIW5</accession>
<keyword evidence="7" id="KW-0472">Membrane</keyword>
<feature type="compositionally biased region" description="Low complexity" evidence="6">
    <location>
        <begin position="290"/>
        <end position="303"/>
    </location>
</feature>
<dbReference type="GO" id="GO:0016301">
    <property type="term" value="F:kinase activity"/>
    <property type="evidence" value="ECO:0007669"/>
    <property type="project" value="UniProtKB-KW"/>
</dbReference>
<feature type="region of interest" description="Disordered" evidence="6">
    <location>
        <begin position="290"/>
        <end position="329"/>
    </location>
</feature>
<keyword evidence="1" id="KW-0808">Transferase</keyword>
<feature type="compositionally biased region" description="Low complexity" evidence="6">
    <location>
        <begin position="416"/>
        <end position="430"/>
    </location>
</feature>
<reference evidence="9 10" key="1">
    <citation type="submission" date="2022-11" db="EMBL/GenBank/DDBJ databases">
        <title>Minimal conservation of predation-associated metabolite biosynthetic gene clusters underscores biosynthetic potential of Myxococcota including descriptions for ten novel species: Archangium lansinium sp. nov., Myxococcus landrumus sp. nov., Nannocystis bai.</title>
        <authorList>
            <person name="Ahearne A."/>
            <person name="Stevens C."/>
            <person name="Dowd S."/>
        </authorList>
    </citation>
    <scope>NUCLEOTIDE SEQUENCE [LARGE SCALE GENOMIC DNA]</scope>
    <source>
        <strain evidence="9 10">RJM3</strain>
    </source>
</reference>
<proteinExistence type="predicted"/>
<evidence type="ECO:0000256" key="5">
    <source>
        <dbReference type="PROSITE-ProRule" id="PRU10141"/>
    </source>
</evidence>
<dbReference type="Gene3D" id="3.30.200.20">
    <property type="entry name" value="Phosphorylase Kinase, domain 1"/>
    <property type="match status" value="1"/>
</dbReference>
<organism evidence="9 10">
    <name type="scientific">Polyangium mundeleinium</name>
    <dbReference type="NCBI Taxonomy" id="2995306"/>
    <lineage>
        <taxon>Bacteria</taxon>
        <taxon>Pseudomonadati</taxon>
        <taxon>Myxococcota</taxon>
        <taxon>Polyangia</taxon>
        <taxon>Polyangiales</taxon>
        <taxon>Polyangiaceae</taxon>
        <taxon>Polyangium</taxon>
    </lineage>
</organism>
<name>A0ABT5EIW5_9BACT</name>
<feature type="transmembrane region" description="Helical" evidence="7">
    <location>
        <begin position="385"/>
        <end position="409"/>
    </location>
</feature>
<gene>
    <name evidence="9" type="ORF">POL67_05015</name>
</gene>
<feature type="binding site" evidence="5">
    <location>
        <position position="40"/>
    </location>
    <ligand>
        <name>ATP</name>
        <dbReference type="ChEBI" id="CHEBI:30616"/>
    </ligand>
</feature>
<evidence type="ECO:0000256" key="3">
    <source>
        <dbReference type="ARBA" id="ARBA00022777"/>
    </source>
</evidence>
<protein>
    <submittedName>
        <fullName evidence="9">Protein kinase</fullName>
    </submittedName>
</protein>
<evidence type="ECO:0000256" key="6">
    <source>
        <dbReference type="SAM" id="MobiDB-lite"/>
    </source>
</evidence>
<dbReference type="PROSITE" id="PS00108">
    <property type="entry name" value="PROTEIN_KINASE_ST"/>
    <property type="match status" value="1"/>
</dbReference>
<feature type="region of interest" description="Disordered" evidence="6">
    <location>
        <begin position="416"/>
        <end position="472"/>
    </location>
</feature>
<keyword evidence="3 9" id="KW-0418">Kinase</keyword>
<dbReference type="Pfam" id="PF00069">
    <property type="entry name" value="Pkinase"/>
    <property type="match status" value="1"/>
</dbReference>
<dbReference type="CDD" id="cd14014">
    <property type="entry name" value="STKc_PknB_like"/>
    <property type="match status" value="1"/>
</dbReference>
<dbReference type="InterPro" id="IPR017441">
    <property type="entry name" value="Protein_kinase_ATP_BS"/>
</dbReference>
<dbReference type="SMART" id="SM00220">
    <property type="entry name" value="S_TKc"/>
    <property type="match status" value="1"/>
</dbReference>
<dbReference type="InterPro" id="IPR011009">
    <property type="entry name" value="Kinase-like_dom_sf"/>
</dbReference>
<dbReference type="PANTHER" id="PTHR43289">
    <property type="entry name" value="MITOGEN-ACTIVATED PROTEIN KINASE KINASE KINASE 20-RELATED"/>
    <property type="match status" value="1"/>
</dbReference>
<sequence length="518" mass="55094">MKAGSTIGKKYRLVRAIGAGTMGTVWAAEEIDTRREVALKLLSKSTTELRQRFLREVRLSSRLSHPNIVRLLDAGETDDGEPYLALELLSGESLADMLKNKRRIEPKVAARIARDIANALEAAHQAKIMHRDLKPANVFLHRAPGAGEDEFVVKVLDFGVAKSLGPTEETQATMTGMVIGSPGYMSPEQVGLRADIDHRTDLWSLGILLYELLAGVRPFSGSLQDVVRQVLIAPIPPISARVRDVPPELEDIVMRCLERDRDKRVANAAELVALLTPLVESSRIWRAPSSAAISAPRPSQSSPLLAPPDTTPEGTAFLQANAPTPDPLPPWRREMQESLSAHRRTSTLTAGIPLPAAELTAPPTVREEPVTSTTTIPRRRQGRTILLLSFGLGAAAMLALVLLVVVIGLPGSDPANATQAPTATTVADAPTPHPTAPLERAEPTTPPTPTPPPASTQTAAPSATPAPTVAAPPSSSAQVVAAAKPTSTYTPLPPCTLTLRVGCRNVNKAKGTFAPSGL</sequence>
<keyword evidence="4 5" id="KW-0067">ATP-binding</keyword>
<evidence type="ECO:0000313" key="9">
    <source>
        <dbReference type="EMBL" id="MDC0740696.1"/>
    </source>
</evidence>
<evidence type="ECO:0000256" key="1">
    <source>
        <dbReference type="ARBA" id="ARBA00022679"/>
    </source>
</evidence>
<dbReference type="InterPro" id="IPR000719">
    <property type="entry name" value="Prot_kinase_dom"/>
</dbReference>
<evidence type="ECO:0000313" key="10">
    <source>
        <dbReference type="Proteomes" id="UP001221411"/>
    </source>
</evidence>
<evidence type="ECO:0000256" key="7">
    <source>
        <dbReference type="SAM" id="Phobius"/>
    </source>
</evidence>
<evidence type="ECO:0000256" key="2">
    <source>
        <dbReference type="ARBA" id="ARBA00022741"/>
    </source>
</evidence>
<dbReference type="EMBL" id="JAQNDO010000001">
    <property type="protein sequence ID" value="MDC0740696.1"/>
    <property type="molecule type" value="Genomic_DNA"/>
</dbReference>
<feature type="compositionally biased region" description="Low complexity" evidence="6">
    <location>
        <begin position="455"/>
        <end position="472"/>
    </location>
</feature>
<comment type="caution">
    <text evidence="9">The sequence shown here is derived from an EMBL/GenBank/DDBJ whole genome shotgun (WGS) entry which is preliminary data.</text>
</comment>
<keyword evidence="10" id="KW-1185">Reference proteome</keyword>
<evidence type="ECO:0000259" key="8">
    <source>
        <dbReference type="PROSITE" id="PS50011"/>
    </source>
</evidence>
<evidence type="ECO:0000256" key="4">
    <source>
        <dbReference type="ARBA" id="ARBA00022840"/>
    </source>
</evidence>
<dbReference type="InterPro" id="IPR008271">
    <property type="entry name" value="Ser/Thr_kinase_AS"/>
</dbReference>